<keyword evidence="9" id="KW-0472">Membrane</keyword>
<dbReference type="PANTHER" id="PTHR24050">
    <property type="entry name" value="PA14 DOMAIN-CONTAINING PROTEIN"/>
    <property type="match status" value="1"/>
</dbReference>
<keyword evidence="7" id="KW-0325">Glycoprotein</keyword>
<feature type="disulfide bond" evidence="8">
    <location>
        <begin position="2533"/>
        <end position="2550"/>
    </location>
</feature>
<feature type="domain" description="EGF-like" evidence="11">
    <location>
        <begin position="563"/>
        <end position="601"/>
    </location>
</feature>
<dbReference type="SUPFAM" id="SSF53300">
    <property type="entry name" value="vWA-like"/>
    <property type="match status" value="1"/>
</dbReference>
<feature type="domain" description="EGF-like" evidence="11">
    <location>
        <begin position="2313"/>
        <end position="2351"/>
    </location>
</feature>
<keyword evidence="2 9" id="KW-0812">Transmembrane</keyword>
<evidence type="ECO:0000256" key="1">
    <source>
        <dbReference type="ARBA" id="ARBA00022536"/>
    </source>
</evidence>
<evidence type="ECO:0000256" key="9">
    <source>
        <dbReference type="SAM" id="Phobius"/>
    </source>
</evidence>
<feature type="domain" description="EGF-like" evidence="11">
    <location>
        <begin position="2264"/>
        <end position="2302"/>
    </location>
</feature>
<dbReference type="Pfam" id="PF07645">
    <property type="entry name" value="EGF_CA"/>
    <property type="match status" value="28"/>
</dbReference>
<evidence type="ECO:0000256" key="6">
    <source>
        <dbReference type="ARBA" id="ARBA00023157"/>
    </source>
</evidence>
<dbReference type="PROSITE" id="PS50024">
    <property type="entry name" value="SEA"/>
    <property type="match status" value="2"/>
</dbReference>
<dbReference type="SMART" id="SM00181">
    <property type="entry name" value="EGF"/>
    <property type="match status" value="51"/>
</dbReference>
<evidence type="ECO:0000259" key="10">
    <source>
        <dbReference type="PROSITE" id="PS50024"/>
    </source>
</evidence>
<evidence type="ECO:0000256" key="2">
    <source>
        <dbReference type="ARBA" id="ARBA00022692"/>
    </source>
</evidence>
<dbReference type="InterPro" id="IPR036055">
    <property type="entry name" value="LDL_receptor-like_sf"/>
</dbReference>
<reference evidence="13 14" key="1">
    <citation type="submission" date="2015-01" db="EMBL/GenBank/DDBJ databases">
        <title>Evolution of Trichinella species and genotypes.</title>
        <authorList>
            <person name="Korhonen P.K."/>
            <person name="Edoardo P."/>
            <person name="Giuseppe L.R."/>
            <person name="Gasser R.B."/>
        </authorList>
    </citation>
    <scope>NUCLEOTIDE SEQUENCE [LARGE SCALE GENOMIC DNA]</scope>
    <source>
        <strain evidence="13">ISS37</strain>
    </source>
</reference>
<dbReference type="Proteomes" id="UP000054630">
    <property type="component" value="Unassembled WGS sequence"/>
</dbReference>
<dbReference type="CDD" id="cd00054">
    <property type="entry name" value="EGF_CA"/>
    <property type="match status" value="8"/>
</dbReference>
<feature type="transmembrane region" description="Helical" evidence="9">
    <location>
        <begin position="3366"/>
        <end position="3389"/>
    </location>
</feature>
<feature type="disulfide bond" evidence="8">
    <location>
        <begin position="3332"/>
        <end position="3349"/>
    </location>
</feature>
<dbReference type="Gene3D" id="2.10.25.10">
    <property type="entry name" value="Laminin"/>
    <property type="match status" value="38"/>
</dbReference>
<dbReference type="PRINTS" id="PR00261">
    <property type="entry name" value="LDLRECEPTOR"/>
</dbReference>
<feature type="domain" description="EGF-like" evidence="11">
    <location>
        <begin position="3224"/>
        <end position="3263"/>
    </location>
</feature>
<feature type="domain" description="SEA" evidence="10">
    <location>
        <begin position="3002"/>
        <end position="3131"/>
    </location>
</feature>
<feature type="domain" description="EGF-like" evidence="11">
    <location>
        <begin position="664"/>
        <end position="702"/>
    </location>
</feature>
<dbReference type="InterPro" id="IPR024731">
    <property type="entry name" value="NELL2-like_EGF"/>
</dbReference>
<keyword evidence="14" id="KW-1185">Reference proteome</keyword>
<dbReference type="Pfam" id="PF12947">
    <property type="entry name" value="EGF_3"/>
    <property type="match status" value="1"/>
</dbReference>
<evidence type="ECO:0000313" key="14">
    <source>
        <dbReference type="Proteomes" id="UP000054630"/>
    </source>
</evidence>
<dbReference type="SUPFAM" id="SSF57196">
    <property type="entry name" value="EGF/Laminin"/>
    <property type="match status" value="8"/>
</dbReference>
<feature type="domain" description="EGF-like" evidence="11">
    <location>
        <begin position="2215"/>
        <end position="2253"/>
    </location>
</feature>
<dbReference type="InterPro" id="IPR052235">
    <property type="entry name" value="Nephronectin_domain"/>
</dbReference>
<dbReference type="OrthoDB" id="4405280at2759"/>
<feature type="domain" description="EGF-like" evidence="11">
    <location>
        <begin position="3176"/>
        <end position="3215"/>
    </location>
</feature>
<dbReference type="PROSITE" id="PS50234">
    <property type="entry name" value="VWFA"/>
    <property type="match status" value="1"/>
</dbReference>
<dbReference type="InterPro" id="IPR018097">
    <property type="entry name" value="EGF_Ca-bd_CS"/>
</dbReference>
<feature type="disulfide bond" evidence="8">
    <location>
        <begin position="3234"/>
        <end position="3251"/>
    </location>
</feature>
<feature type="domain" description="EGF-like" evidence="11">
    <location>
        <begin position="2114"/>
        <end position="2153"/>
    </location>
</feature>
<dbReference type="InterPro" id="IPR036465">
    <property type="entry name" value="vWFA_dom_sf"/>
</dbReference>
<feature type="domain" description="EGF-like" evidence="11">
    <location>
        <begin position="3325"/>
        <end position="3361"/>
    </location>
</feature>
<dbReference type="InterPro" id="IPR002172">
    <property type="entry name" value="LDrepeatLR_classA_rpt"/>
</dbReference>
<dbReference type="Pfam" id="PF25314">
    <property type="entry name" value="TNFR_nem"/>
    <property type="match status" value="3"/>
</dbReference>
<feature type="domain" description="EGF-like" evidence="11">
    <location>
        <begin position="2063"/>
        <end position="2102"/>
    </location>
</feature>
<dbReference type="PANTHER" id="PTHR24050:SF28">
    <property type="entry name" value="UROMODULIN-LIKE"/>
    <property type="match status" value="1"/>
</dbReference>
<dbReference type="PROSITE" id="PS00010">
    <property type="entry name" value="ASX_HYDROXYL"/>
    <property type="match status" value="31"/>
</dbReference>
<dbReference type="InterPro" id="IPR057353">
    <property type="entry name" value="TNFR_nem"/>
</dbReference>
<feature type="domain" description="EGF-like" evidence="11">
    <location>
        <begin position="2361"/>
        <end position="2396"/>
    </location>
</feature>
<dbReference type="InterPro" id="IPR001881">
    <property type="entry name" value="EGF-like_Ca-bd_dom"/>
</dbReference>
<feature type="domain" description="EGF-like" evidence="11">
    <location>
        <begin position="767"/>
        <end position="806"/>
    </location>
</feature>
<feature type="domain" description="EGF-like" evidence="11">
    <location>
        <begin position="1535"/>
        <end position="1573"/>
    </location>
</feature>
<feature type="domain" description="EGF-like" evidence="11">
    <location>
        <begin position="449"/>
        <end position="489"/>
    </location>
</feature>
<dbReference type="InterPro" id="IPR049883">
    <property type="entry name" value="NOTCH1_EGF-like"/>
</dbReference>
<feature type="domain" description="EGF-like" evidence="11">
    <location>
        <begin position="1910"/>
        <end position="1949"/>
    </location>
</feature>
<dbReference type="InterPro" id="IPR000082">
    <property type="entry name" value="SEA_dom"/>
</dbReference>
<dbReference type="GO" id="GO:0005509">
    <property type="term" value="F:calcium ion binding"/>
    <property type="evidence" value="ECO:0007669"/>
    <property type="project" value="InterPro"/>
</dbReference>
<keyword evidence="4" id="KW-0677">Repeat</keyword>
<dbReference type="PROSITE" id="PS00022">
    <property type="entry name" value="EGF_1"/>
    <property type="match status" value="1"/>
</dbReference>
<proteinExistence type="predicted"/>
<keyword evidence="13" id="KW-0675">Receptor</keyword>
<feature type="domain" description="EGF-like" evidence="11">
    <location>
        <begin position="1584"/>
        <end position="1622"/>
    </location>
</feature>
<dbReference type="Pfam" id="PF25478">
    <property type="entry name" value="EGF_Mua-3"/>
    <property type="match status" value="1"/>
</dbReference>
<organism evidence="13 14">
    <name type="scientific">Trichinella nelsoni</name>
    <dbReference type="NCBI Taxonomy" id="6336"/>
    <lineage>
        <taxon>Eukaryota</taxon>
        <taxon>Metazoa</taxon>
        <taxon>Ecdysozoa</taxon>
        <taxon>Nematoda</taxon>
        <taxon>Enoplea</taxon>
        <taxon>Dorylaimia</taxon>
        <taxon>Trichinellida</taxon>
        <taxon>Trichinellidae</taxon>
        <taxon>Trichinella</taxon>
    </lineage>
</organism>
<dbReference type="SMART" id="SM00327">
    <property type="entry name" value="VWA"/>
    <property type="match status" value="1"/>
</dbReference>
<feature type="domain" description="EGF-like" evidence="11">
    <location>
        <begin position="1962"/>
        <end position="2000"/>
    </location>
</feature>
<feature type="domain" description="EGF-like" evidence="11">
    <location>
        <begin position="2573"/>
        <end position="2612"/>
    </location>
</feature>
<dbReference type="PROSITE" id="PS01187">
    <property type="entry name" value="EGF_CA"/>
    <property type="match status" value="2"/>
</dbReference>
<feature type="domain" description="EGF-like" evidence="11">
    <location>
        <begin position="498"/>
        <end position="538"/>
    </location>
</feature>
<evidence type="ECO:0000256" key="5">
    <source>
        <dbReference type="ARBA" id="ARBA00022989"/>
    </source>
</evidence>
<feature type="domain" description="EGF-like" evidence="11">
    <location>
        <begin position="1838"/>
        <end position="1876"/>
    </location>
</feature>
<feature type="domain" description="EGF-like" evidence="11">
    <location>
        <begin position="2677"/>
        <end position="2716"/>
    </location>
</feature>
<evidence type="ECO:0000256" key="3">
    <source>
        <dbReference type="ARBA" id="ARBA00022729"/>
    </source>
</evidence>
<feature type="domain" description="EGF-like" evidence="11">
    <location>
        <begin position="1787"/>
        <end position="1826"/>
    </location>
</feature>
<feature type="domain" description="EGF-like" evidence="11">
    <location>
        <begin position="1028"/>
        <end position="1067"/>
    </location>
</feature>
<feature type="domain" description="EGF-like" evidence="11">
    <location>
        <begin position="296"/>
        <end position="335"/>
    </location>
</feature>
<dbReference type="InterPro" id="IPR009030">
    <property type="entry name" value="Growth_fac_rcpt_cys_sf"/>
</dbReference>
<feature type="disulfide bond" evidence="8">
    <location>
        <begin position="3351"/>
        <end position="3360"/>
    </location>
</feature>
<keyword evidence="6 8" id="KW-1015">Disulfide bond</keyword>
<name>A0A0V0SKS1_9BILA</name>
<dbReference type="PROSITE" id="PS50026">
    <property type="entry name" value="EGF_3"/>
    <property type="match status" value="38"/>
</dbReference>
<protein>
    <submittedName>
        <fullName evidence="13">Transmembrane cell adhesion receptor mua-3</fullName>
    </submittedName>
</protein>
<dbReference type="SMART" id="SM00179">
    <property type="entry name" value="EGF_CA"/>
    <property type="match status" value="41"/>
</dbReference>
<dbReference type="Pfam" id="PF00008">
    <property type="entry name" value="EGF"/>
    <property type="match status" value="1"/>
</dbReference>
<feature type="domain" description="VWFA" evidence="12">
    <location>
        <begin position="1139"/>
        <end position="1330"/>
    </location>
</feature>
<dbReference type="Gene3D" id="3.40.50.410">
    <property type="entry name" value="von Willebrand factor, type A domain"/>
    <property type="match status" value="1"/>
</dbReference>
<comment type="caution">
    <text evidence="8">Lacks conserved residue(s) required for the propagation of feature annotation.</text>
</comment>
<dbReference type="InterPro" id="IPR013032">
    <property type="entry name" value="EGF-like_CS"/>
</dbReference>
<dbReference type="Pfam" id="PF12661">
    <property type="entry name" value="hEGF"/>
    <property type="match status" value="4"/>
</dbReference>
<dbReference type="FunFam" id="2.10.25.10:FF:000038">
    <property type="entry name" value="Fibrillin 2"/>
    <property type="match status" value="3"/>
</dbReference>
<dbReference type="EMBL" id="JYDL01000003">
    <property type="protein sequence ID" value="KRX27374.1"/>
    <property type="molecule type" value="Genomic_DNA"/>
</dbReference>
<evidence type="ECO:0000259" key="11">
    <source>
        <dbReference type="PROSITE" id="PS50026"/>
    </source>
</evidence>
<feature type="domain" description="EGF-like" evidence="11">
    <location>
        <begin position="1079"/>
        <end position="1118"/>
    </location>
</feature>
<keyword evidence="1 8" id="KW-0245">EGF-like domain</keyword>
<dbReference type="STRING" id="6336.A0A0V0SKS1"/>
<dbReference type="SUPFAM" id="SSF57184">
    <property type="entry name" value="Growth factor receptor domain"/>
    <property type="match status" value="4"/>
</dbReference>
<dbReference type="SMART" id="SM00200">
    <property type="entry name" value="SEA"/>
    <property type="match status" value="2"/>
</dbReference>
<evidence type="ECO:0000256" key="7">
    <source>
        <dbReference type="ARBA" id="ARBA00023180"/>
    </source>
</evidence>
<dbReference type="InterPro" id="IPR056590">
    <property type="entry name" value="Mua-3/Mup-4_EGF"/>
</dbReference>
<feature type="domain" description="EGF-like" evidence="11">
    <location>
        <begin position="398"/>
        <end position="437"/>
    </location>
</feature>
<feature type="domain" description="EGF-like" evidence="11">
    <location>
        <begin position="2629"/>
        <end position="2668"/>
    </location>
</feature>
<dbReference type="SMART" id="SM00192">
    <property type="entry name" value="LDLa"/>
    <property type="match status" value="4"/>
</dbReference>
<evidence type="ECO:0000259" key="12">
    <source>
        <dbReference type="PROSITE" id="PS50234"/>
    </source>
</evidence>
<keyword evidence="5 9" id="KW-1133">Transmembrane helix</keyword>
<dbReference type="InterPro" id="IPR000742">
    <property type="entry name" value="EGF"/>
</dbReference>
<feature type="domain" description="SEA" evidence="10">
    <location>
        <begin position="2831"/>
        <end position="2960"/>
    </location>
</feature>
<feature type="domain" description="EGF-like" evidence="11">
    <location>
        <begin position="2165"/>
        <end position="2204"/>
    </location>
</feature>
<dbReference type="CDD" id="cd00112">
    <property type="entry name" value="LDLa"/>
    <property type="match status" value="1"/>
</dbReference>
<dbReference type="Gene3D" id="4.10.400.10">
    <property type="entry name" value="Low-density Lipoprotein Receptor"/>
    <property type="match status" value="2"/>
</dbReference>
<dbReference type="Pfam" id="PF00057">
    <property type="entry name" value="Ldl_recept_a"/>
    <property type="match status" value="1"/>
</dbReference>
<dbReference type="Pfam" id="PF00092">
    <property type="entry name" value="VWA"/>
    <property type="match status" value="1"/>
</dbReference>
<dbReference type="PROSITE" id="PS50068">
    <property type="entry name" value="LDLRA_2"/>
    <property type="match status" value="4"/>
</dbReference>
<feature type="domain" description="EGF-like" evidence="11">
    <location>
        <begin position="1634"/>
        <end position="1681"/>
    </location>
</feature>
<dbReference type="PRINTS" id="PR00453">
    <property type="entry name" value="VWFADOMAIN"/>
</dbReference>
<comment type="caution">
    <text evidence="13">The sequence shown here is derived from an EMBL/GenBank/DDBJ whole genome shotgun (WGS) entry which is preliminary data.</text>
</comment>
<feature type="domain" description="EGF-like" evidence="11">
    <location>
        <begin position="2521"/>
        <end position="2562"/>
    </location>
</feature>
<evidence type="ECO:0000313" key="13">
    <source>
        <dbReference type="EMBL" id="KRX27374.1"/>
    </source>
</evidence>
<feature type="domain" description="EGF-like" evidence="11">
    <location>
        <begin position="613"/>
        <end position="652"/>
    </location>
</feature>
<keyword evidence="3" id="KW-0732">Signal</keyword>
<dbReference type="Pfam" id="PF23427">
    <property type="entry name" value="EGF_4"/>
    <property type="match status" value="1"/>
</dbReference>
<dbReference type="InterPro" id="IPR002035">
    <property type="entry name" value="VWF_A"/>
</dbReference>
<dbReference type="InterPro" id="IPR000152">
    <property type="entry name" value="EGF-type_Asp/Asn_hydroxyl_site"/>
</dbReference>
<evidence type="ECO:0000256" key="4">
    <source>
        <dbReference type="ARBA" id="ARBA00022737"/>
    </source>
</evidence>
<accession>A0A0V0SKS1</accession>
<gene>
    <name evidence="13" type="primary">mua-3</name>
    <name evidence="13" type="ORF">T07_10985</name>
</gene>
<feature type="domain" description="EGF-like" evidence="11">
    <location>
        <begin position="1685"/>
        <end position="1724"/>
    </location>
</feature>
<sequence>MIMAACLPDQFRCLNGEPQCIRLDQVSDGKINCQDGSDEGCPLGYFVCEDRSNCLEPKAYQDGRKDCPDGSDEPCSQGEFFCRDKSKCIDWCKFQDGIEDCADGSDEECTQLQFQCRCGMPRCIDLLKFNNSKIDCLDGSDEPLANGYLDDMHCARETISQRRKQHEPSLLVVSTFPCNQDKMKHCRDELNEICLIINDIPQCACRPGYIRLPYTDQCYMTNDAIWKSSPTVELIYDQKVTVSIFTNASETNFCAMYLNNSCNGENEMCSKVNGIYGCSCKIGYARHPKSKLCIPLVDECADSKLNDCDPTATCMDNPISYECLCKEGYLDVSPKPRKYPGRKCIPLVDECKDTRTNDCDRNADCLDLPGGYTCQCREGFSDISPSVNQYPGRKCIPIKNECENKLDNDCSENAECLDTLESFKCRCKDGFIDRSQDPTKRPGRICHLIVDECKDNALNDCDKLNAECLDTIDSFVCRCKPGYIDLNPTNPGRKCSIANNPCLNRTLNDCDNHAICLSKEVGEYECACSHGFIDLSPDHKKPGRVCRQLFGILSHTLTFCILVIDECHLGIHHCDPVATCIDTPQSYNCVCPDNWLDVSDDVAHKPGRRCQKRENECLDRGKNDCANDADCIDTEHGYLCHCRVGFWDVSLKYGKQPGRICQELRDECTLHYHDCSPDAVCIDTAESYLCRCKEGYVDVSPNRKEFPGRICSAVKMLQEDSSCKVDDPRTCNTDLFEVCLFNDGAYKCGCPHGVFRLPDGRCKVFQGVNECKELKLNTCHSDAECIDQPESYTCQCRPGFVDASTDPENAPGRICVPLVNECNEAEKYNVDCDSDAICVDTALSYECRCKPGFVDVSEYYNKLPGRKCVFAVNECLDKKLHDCSEDAICEDAKEGYVCRCREGFVDVSPDVNHFPGRACILPKMKSSSVEISFIMEPCDPSDPNACHGAEICTEVNGNYYCRCPPHAERLEDGTCKMLHACDDKQLNDCDKNAFCTNSVDSHSCQCKPDFIDVSDDPVNKPGRKCRQVVNECASPVLNDCSPFAECVDTREGYACSCKAGYTDASSQFDLPPGRKCFNTTNECALRTLNTCDDSADCIDLPEGYACVCAPGYVDVSSSADLPPGRVCTIQTYCPTQPTDLMFVLDGSGSIGSAVFKNEILRFLREFINLFTIGSNHTRLAIIQYSDQIRHELDFKEANSKAEVDEALNRVEYLTGLTKTGDALTDMFKIGFSSTFSTKFFTILSESRGARPIETGVHRVAIVITDGRSQDIVSFSANEAKKSNVLMFAVGVTDHVSEAELVEIAGSKDRVFLVKEFTDLNVRLRSLIQKAACPPLVALSDKKRKCNLNETSACDASKNEICIVISDSFYVCDCPEGFKRHPLTDVCGGDSCNPEVKTSCPDPEICEKSPYSNYRCVCPDDYHRLPSTGFCVKELSVSDRKMEEVVLGCTVGDVSFCPKNEECVKQPSGLNECVCKNGLERNPKSGICDIPGACDPKLETSCDARRHEICAPDQNGNHICQCPKFSVRDPATQICLINECLAKTHDCDPMALCIDTPESYLCQCRVGYLDLSSNPKKSGRFSLESEDHCQSGNHNCSVNAHCINLAEGYLCQCNPGFVDVSPNPRQMPGLDCREKRNECADPMLNDCSPNAVCLDTDESYICVCKSGYADKLKFSKPGRLCEKEVVNVMCSPGNNDCDPNAQCIPKGEDQFECICPSGYQDKSPNPFSRPGRVCLRTIPACDDPSLNDCDKVNAVCTETEGGYTCSCKNGFFDISPNSSRPGRICKQLVNECLNGIHDCAQVGGICEDTMDSYQCRCAPGYIDISPDANRKPGRLCRQLKDECSAGAHDCSSDAKCIDTPDSFTCVCLPGFEDVSPNAMLLPGRSCLKRNFGDAIKRRCHQIVPYFKFYLVVNECESSDLNDCSPNAVCIDTARSYRCHCKEDFVDHSADPLYRSGRICLPKKINECEQDQHDCSPNARCIDEDEGYTCHCLPGFVDRSDSPLNLPGRVCLKEPSFLMDSSCSISDINSCDKKKNEICRMVNGQPVCVCPEPYQRNPDNDRCTVIDECHYPELNDCSSNAYCSDKIDGYTCLCKESFVDVSPNRSTRPGRVCKPLIDECAQKNLHDCHPHAICSDLVDGYECRCKSGYVDVSANSGLLPGRVCHKAVDECADPNLNTCDRNAACFDDLFGYRCQCLEGYLDISPVPTNPGRACKKIVNECETGEHDCDPSAACIDTFDFYKCLCPADSEDVSPNPAFPGRVCRRAVDECQSGLHDCDKNADCINTDASFSCKCREGFLDRSPNSNRPGRFCVKLVDECAEGIDLCSPNAHCRDLQDGYTCECKEGFVDRSPVSFQPGRICTRPDVCPPNHDCSPDAICEPLPDGSYTCQCIPGYVDQSLNGKQGRHCVRANECRDRRLNDCSENALCIKLTQGYSCECMPGFKDHSPDVRRYPGRICDAVKPSFFPQTKHPCQDPNLNDCSLLGSCRGSSTHPEGYTCECPTNYADWSPDPVKKPGRICVRKIPACLDPTKNDCHNFAICQETSNDEGYSCRCRDGYVDTSPDMTRLGRMCQEKLNECLDANLNNCASTAICEDADIGYNCRCPAGYLDQSPDPNQPGRVCTKCKLYFNMINECESPLMNNCSRFAICIDKAIGFECQCKDGYYDSDPLHPGRVCTLILNECDSVNLNDCDRHAICEDIADGYKCTCIPPYEDHSPDPDKPGRVCRVNECEHPTLNDCDQNAICQNTDDSYMCYCKEGFVDESDNPLKPGRKCVKQTIPEIITSRPITLPPDLIPCGSHYCNITLEEYCVGGTHCDCRPGFMRENIHSLCESVLAIDFPLRVIRREETPLYWSNVYGNPEDPHYIEIKKIFIQGISNAVRTTELEPLFVTTDVKAITPPLLYNASWSSGLVFNYTVYLRQGSNLSPEIVWDYIMSSIKETDYSIGGTELYIDPVQINPFVQPTEILCGDKKCNEKLGEICFGDKICSCPIGEGRKESSHPCKALESFILPLLVARRGDTPLQFSKLFNDPSAREHTDLVNLFIKGVDQAYRITDIWPYYISSEVIQIEDPMKFKFTNKSGSVFNFTVHFEKGTVSSAQTAWNKLYHSAVSTNYSLGGTELYLNQLQPDPFDPCQWNQCHPVATCIAVGIHEYTCQCPAGYKDVDPSLPGRKCQRLEEFNECLDPSTNNCSPNAICIDLPKLYKCECKPGFIDISPPGSKPGTVCIVDYCADVPFCPINTTCVNLPELQGARCECQQGFVDIRNSPFIKNFGPNTYCIAERDVDECVLGLTNCSSVAECVNLDVGYTCKCPAGYADGNPSLPGRICAAASCSTCNDHGDCIHEPGRPEPICKCHPWFTGERCDTDMRVVLLIVFAVIFFLITLCCLLYFCLKCHCVRKRNLWYREPLLAYRRAVWPWSTMDASTSSESNAAFSAVSASPFVVGKSADPYADVTIPRAKLKPKSSLDSFEPIDTSHLHAYLDADQMRMEKIPRAHLSGVEREGSGSIVYSDVHGGLYARQGRKNGYLYSGGSVSGSSDFSESTFEEEIVRRVKNVKRTEIRKIVKADVHEAVTDASESADDEITESTAKDYDNRTLKSTSSFGGTYRSVRISKFIFKFQEVDCGRSVIEVNDFSVSKKNQSKVKCSAATTTTTSTVKADQDQEDRDVDSISVETTISNSNSNSTITESVQDTYDKKVLLKKSCEYFPR</sequence>
<feature type="domain" description="EGF-like" evidence="11">
    <location>
        <begin position="871"/>
        <end position="910"/>
    </location>
</feature>
<feature type="domain" description="EGF-like" evidence="11">
    <location>
        <begin position="347"/>
        <end position="386"/>
    </location>
</feature>
<feature type="domain" description="EGF-like" evidence="11">
    <location>
        <begin position="2408"/>
        <end position="2447"/>
    </location>
</feature>
<feature type="domain" description="EGF-like" evidence="11">
    <location>
        <begin position="3128"/>
        <end position="3165"/>
    </location>
</feature>
<evidence type="ECO:0000256" key="8">
    <source>
        <dbReference type="PROSITE-ProRule" id="PRU00076"/>
    </source>
</evidence>
<feature type="domain" description="EGF-like" evidence="11">
    <location>
        <begin position="2725"/>
        <end position="2761"/>
    </location>
</feature>
<feature type="domain" description="EGF-like" evidence="11">
    <location>
        <begin position="3280"/>
        <end position="3318"/>
    </location>
</feature>
<dbReference type="SUPFAM" id="SSF57424">
    <property type="entry name" value="LDL receptor-like module"/>
    <property type="match status" value="3"/>
</dbReference>